<name>A0A4U9HW57_9ENTR</name>
<dbReference type="RefSeq" id="WP_032610956.1">
    <property type="nucleotide sequence ID" value="NZ_CP083630.1"/>
</dbReference>
<evidence type="ECO:0000313" key="5">
    <source>
        <dbReference type="Proteomes" id="UP000310719"/>
    </source>
</evidence>
<feature type="domain" description="Carboxymuconolactone decarboxylase-like" evidence="1">
    <location>
        <begin position="48"/>
        <end position="104"/>
    </location>
</feature>
<evidence type="ECO:0000313" key="4">
    <source>
        <dbReference type="Proteomes" id="UP000222768"/>
    </source>
</evidence>
<organism evidence="3 5">
    <name type="scientific">Leclercia adecarboxylata</name>
    <dbReference type="NCBI Taxonomy" id="83655"/>
    <lineage>
        <taxon>Bacteria</taxon>
        <taxon>Pseudomonadati</taxon>
        <taxon>Pseudomonadota</taxon>
        <taxon>Gammaproteobacteria</taxon>
        <taxon>Enterobacterales</taxon>
        <taxon>Enterobacteriaceae</taxon>
        <taxon>Leclercia</taxon>
    </lineage>
</organism>
<dbReference type="Proteomes" id="UP000222768">
    <property type="component" value="Unassembled WGS sequence"/>
</dbReference>
<evidence type="ECO:0000313" key="2">
    <source>
        <dbReference type="EMBL" id="PHH04373.1"/>
    </source>
</evidence>
<dbReference type="Proteomes" id="UP000310719">
    <property type="component" value="Chromosome"/>
</dbReference>
<dbReference type="SUPFAM" id="SSF69118">
    <property type="entry name" value="AhpD-like"/>
    <property type="match status" value="1"/>
</dbReference>
<dbReference type="AlphaFoldDB" id="A0A4U9HW57"/>
<reference evidence="2" key="1">
    <citation type="submission" date="2017-09" db="EMBL/GenBank/DDBJ databases">
        <title>FDA dAtabase for Regulatory Grade micrObial Sequences (FDA-ARGOS): Supporting development and validation of Infectious Disease Dx tests.</title>
        <authorList>
            <person name="Minogue T."/>
            <person name="Wolcott M."/>
            <person name="Wasieloski L."/>
            <person name="Aguilar W."/>
            <person name="Moore D."/>
            <person name="Tallon L.J."/>
            <person name="Sadzewicz L."/>
            <person name="Ott S."/>
            <person name="Zhao X."/>
            <person name="Nagaraj S."/>
            <person name="Vavikolanu K."/>
            <person name="Aluvathingal J."/>
            <person name="Nadendla S."/>
            <person name="Sichtig H."/>
        </authorList>
    </citation>
    <scope>NUCLEOTIDE SEQUENCE</scope>
    <source>
        <strain evidence="2">FDAARGOS_404</strain>
    </source>
</reference>
<proteinExistence type="predicted"/>
<dbReference type="InterPro" id="IPR029032">
    <property type="entry name" value="AhpD-like"/>
</dbReference>
<dbReference type="Pfam" id="PF02627">
    <property type="entry name" value="CMD"/>
    <property type="match status" value="1"/>
</dbReference>
<gene>
    <name evidence="2" type="ORF">CRX53_10495</name>
    <name evidence="3" type="ORF">NCTC13032_03723</name>
</gene>
<dbReference type="Gene3D" id="1.20.1290.10">
    <property type="entry name" value="AhpD-like"/>
    <property type="match status" value="1"/>
</dbReference>
<evidence type="ECO:0000313" key="3">
    <source>
        <dbReference type="EMBL" id="VTP68774.1"/>
    </source>
</evidence>
<protein>
    <submittedName>
        <fullName evidence="2 3">Carboxymuconolactone decarboxylase family</fullName>
    </submittedName>
</protein>
<dbReference type="PANTHER" id="PTHR34846:SF11">
    <property type="entry name" value="4-CARBOXYMUCONOLACTONE DECARBOXYLASE FAMILY PROTEIN (AFU_ORTHOLOGUE AFUA_6G11590)"/>
    <property type="match status" value="1"/>
</dbReference>
<dbReference type="PANTHER" id="PTHR34846">
    <property type="entry name" value="4-CARBOXYMUCONOLACTONE DECARBOXYLASE FAMILY PROTEIN (AFU_ORTHOLOGUE AFUA_6G11590)"/>
    <property type="match status" value="1"/>
</dbReference>
<dbReference type="EMBL" id="LR590464">
    <property type="protein sequence ID" value="VTP68774.1"/>
    <property type="molecule type" value="Genomic_DNA"/>
</dbReference>
<sequence length="172" mass="19043">MTTPRVTPWQDGEPVDAGLLNAMKARRPGGELIGIDRILLKSFPLATGWNELMVRVRQQFSLSLEYRELIMLRVASLNKAEFEWNVHYPAYLDAGGTAEKAAALEPASVSSLFNETETLLIRLTDQSTHGVVVDADIIDELKRRLGEKETVEAVATVAAYNMVSRFLVALAI</sequence>
<dbReference type="STRING" id="83655.APT61_10400"/>
<reference evidence="4" key="2">
    <citation type="submission" date="2017-09" db="EMBL/GenBank/DDBJ databases">
        <title>FDA dAtabase for Regulatory Grade micrObial Sequences (FDA-ARGOS): Supporting development and validation of Infectious Disease Dx tests.</title>
        <authorList>
            <person name="Minogue T."/>
            <person name="Wolcott M."/>
            <person name="Wasieloski L."/>
            <person name="Aguilar W."/>
            <person name="Moore D."/>
            <person name="Tallon L."/>
            <person name="Sadzewicz L."/>
            <person name="Ott S."/>
            <person name="Zhao X."/>
            <person name="Nagaraj S."/>
            <person name="Vavikolanu K."/>
            <person name="Aluvathingal J."/>
            <person name="Nadendla S."/>
            <person name="Sichtig H."/>
        </authorList>
    </citation>
    <scope>NUCLEOTIDE SEQUENCE [LARGE SCALE GENOMIC DNA]</scope>
    <source>
        <strain evidence="4">FDAARGOS_404</strain>
    </source>
</reference>
<evidence type="ECO:0000259" key="1">
    <source>
        <dbReference type="Pfam" id="PF02627"/>
    </source>
</evidence>
<dbReference type="EMBL" id="PDLK01000002">
    <property type="protein sequence ID" value="PHH04373.1"/>
    <property type="molecule type" value="Genomic_DNA"/>
</dbReference>
<reference evidence="3 5" key="3">
    <citation type="submission" date="2019-05" db="EMBL/GenBank/DDBJ databases">
        <authorList>
            <consortium name="Pathogen Informatics"/>
        </authorList>
    </citation>
    <scope>NUCLEOTIDE SEQUENCE [LARGE SCALE GENOMIC DNA]</scope>
    <source>
        <strain evidence="3 5">NCTC13032</strain>
    </source>
</reference>
<accession>A0A4U9HW57</accession>
<dbReference type="GO" id="GO:0051920">
    <property type="term" value="F:peroxiredoxin activity"/>
    <property type="evidence" value="ECO:0007669"/>
    <property type="project" value="InterPro"/>
</dbReference>
<dbReference type="InterPro" id="IPR003779">
    <property type="entry name" value="CMD-like"/>
</dbReference>